<dbReference type="OrthoDB" id="550653at2759"/>
<dbReference type="STRING" id="3068.D8TQJ8"/>
<dbReference type="InterPro" id="IPR011009">
    <property type="entry name" value="Kinase-like_dom_sf"/>
</dbReference>
<sequence length="577" mass="60756">MALVSCSLCLTVAICAISAHIAIPTALILAVSCIVGAVFLGSVTAVVLVGVGFVAAILFGFGTILWTIITSILAPYPVDKAADKEGDCLDRTAELSSYFSSSQDDDAEAGADRPTDAYDYLEPVDTEDCATHLHSSASSTCPSFTCSFTDPDEKRLLDFLSSYAPSTRPSAGGFLGHSPLSSPLRSTSATASATCTPAAAAIAIAVSSPRASQRAADDVGQLLAADDDYWRPSPGAAQVGSSRNSPPAHTHTHTPGRRAASAGGSPATNTDLVADLTLPEFEGDELDVDVMANCQLIALLGKGKFGVVDLVRLTMPDGTSQLAVRKTLPHRDVHSYMFLRAMQSVASSPFTVHYLGSCGYLADRLEIFTDYVDGGSLEQELDAALRANPTDARVGRRDLILPLERIRVITASVLLALSELHAQGLAHLALEAPRHVLVTSSGRVQLGGMSSAARLGSRNHFGRLLGAACCTAPELMRRTRSGKAPRIVAESDVYSVGVLAGMCAFGYGQQWEAGNVAGESRWGEVGVAGGAVPEWVSEDLRAFIEEVMAEDPRQRPSLEQALGHPFLQGLEEDDVLL</sequence>
<name>D8TQJ8_VOLCA</name>
<dbReference type="PROSITE" id="PS50011">
    <property type="entry name" value="PROTEIN_KINASE_DOM"/>
    <property type="match status" value="1"/>
</dbReference>
<dbReference type="Pfam" id="PF00069">
    <property type="entry name" value="Pkinase"/>
    <property type="match status" value="1"/>
</dbReference>
<keyword evidence="2" id="KW-0812">Transmembrane</keyword>
<gene>
    <name evidence="4" type="ORF">VOLCADRAFT_89011</name>
</gene>
<dbReference type="eggNOG" id="KOG0198">
    <property type="taxonomic scope" value="Eukaryota"/>
</dbReference>
<proteinExistence type="predicted"/>
<dbReference type="PANTHER" id="PTHR24361">
    <property type="entry name" value="MITOGEN-ACTIVATED KINASE KINASE KINASE"/>
    <property type="match status" value="1"/>
</dbReference>
<evidence type="ECO:0000313" key="4">
    <source>
        <dbReference type="EMBL" id="EFJ50166.1"/>
    </source>
</evidence>
<feature type="domain" description="Protein kinase" evidence="3">
    <location>
        <begin position="294"/>
        <end position="567"/>
    </location>
</feature>
<dbReference type="SUPFAM" id="SSF56112">
    <property type="entry name" value="Protein kinase-like (PK-like)"/>
    <property type="match status" value="1"/>
</dbReference>
<dbReference type="GO" id="GO:0005524">
    <property type="term" value="F:ATP binding"/>
    <property type="evidence" value="ECO:0007669"/>
    <property type="project" value="InterPro"/>
</dbReference>
<feature type="transmembrane region" description="Helical" evidence="2">
    <location>
        <begin position="56"/>
        <end position="78"/>
    </location>
</feature>
<dbReference type="Gene3D" id="1.10.510.10">
    <property type="entry name" value="Transferase(Phosphotransferase) domain 1"/>
    <property type="match status" value="1"/>
</dbReference>
<dbReference type="EMBL" id="GL378332">
    <property type="protein sequence ID" value="EFJ50166.1"/>
    <property type="molecule type" value="Genomic_DNA"/>
</dbReference>
<keyword evidence="2" id="KW-1133">Transmembrane helix</keyword>
<organism evidence="5">
    <name type="scientific">Volvox carteri f. nagariensis</name>
    <dbReference type="NCBI Taxonomy" id="3068"/>
    <lineage>
        <taxon>Eukaryota</taxon>
        <taxon>Viridiplantae</taxon>
        <taxon>Chlorophyta</taxon>
        <taxon>core chlorophytes</taxon>
        <taxon>Chlorophyceae</taxon>
        <taxon>CS clade</taxon>
        <taxon>Chlamydomonadales</taxon>
        <taxon>Volvocaceae</taxon>
        <taxon>Volvox</taxon>
    </lineage>
</organism>
<dbReference type="KEGG" id="vcn:VOLCADRAFT_89011"/>
<dbReference type="RefSeq" id="XP_002948786.1">
    <property type="nucleotide sequence ID" value="XM_002948740.1"/>
</dbReference>
<evidence type="ECO:0000313" key="5">
    <source>
        <dbReference type="Proteomes" id="UP000001058"/>
    </source>
</evidence>
<evidence type="ECO:0000256" key="1">
    <source>
        <dbReference type="SAM" id="MobiDB-lite"/>
    </source>
</evidence>
<keyword evidence="5" id="KW-1185">Reference proteome</keyword>
<keyword evidence="2" id="KW-0472">Membrane</keyword>
<protein>
    <recommendedName>
        <fullName evidence="3">Protein kinase domain-containing protein</fullName>
    </recommendedName>
</protein>
<dbReference type="InterPro" id="IPR053235">
    <property type="entry name" value="Ser_Thr_kinase"/>
</dbReference>
<reference evidence="4 5" key="1">
    <citation type="journal article" date="2010" name="Science">
        <title>Genomic analysis of organismal complexity in the multicellular green alga Volvox carteri.</title>
        <authorList>
            <person name="Prochnik S.E."/>
            <person name="Umen J."/>
            <person name="Nedelcu A.M."/>
            <person name="Hallmann A."/>
            <person name="Miller S.M."/>
            <person name="Nishii I."/>
            <person name="Ferris P."/>
            <person name="Kuo A."/>
            <person name="Mitros T."/>
            <person name="Fritz-Laylin L.K."/>
            <person name="Hellsten U."/>
            <person name="Chapman J."/>
            <person name="Simakov O."/>
            <person name="Rensing S.A."/>
            <person name="Terry A."/>
            <person name="Pangilinan J."/>
            <person name="Kapitonov V."/>
            <person name="Jurka J."/>
            <person name="Salamov A."/>
            <person name="Shapiro H."/>
            <person name="Schmutz J."/>
            <person name="Grimwood J."/>
            <person name="Lindquist E."/>
            <person name="Lucas S."/>
            <person name="Grigoriev I.V."/>
            <person name="Schmitt R."/>
            <person name="Kirk D."/>
            <person name="Rokhsar D.S."/>
        </authorList>
    </citation>
    <scope>NUCLEOTIDE SEQUENCE [LARGE SCALE GENOMIC DNA]</scope>
    <source>
        <strain evidence="5">f. Nagariensis / Eve</strain>
    </source>
</reference>
<evidence type="ECO:0000259" key="3">
    <source>
        <dbReference type="PROSITE" id="PS50011"/>
    </source>
</evidence>
<dbReference type="GeneID" id="9623491"/>
<feature type="region of interest" description="Disordered" evidence="1">
    <location>
        <begin position="227"/>
        <end position="268"/>
    </location>
</feature>
<dbReference type="Proteomes" id="UP000001058">
    <property type="component" value="Unassembled WGS sequence"/>
</dbReference>
<feature type="compositionally biased region" description="Low complexity" evidence="1">
    <location>
        <begin position="257"/>
        <end position="268"/>
    </location>
</feature>
<accession>D8TQJ8</accession>
<evidence type="ECO:0000256" key="2">
    <source>
        <dbReference type="SAM" id="Phobius"/>
    </source>
</evidence>
<dbReference type="AlphaFoldDB" id="D8TQJ8"/>
<dbReference type="SMART" id="SM00220">
    <property type="entry name" value="S_TKc"/>
    <property type="match status" value="1"/>
</dbReference>
<dbReference type="InParanoid" id="D8TQJ8"/>
<dbReference type="InterPro" id="IPR000719">
    <property type="entry name" value="Prot_kinase_dom"/>
</dbReference>
<dbReference type="GO" id="GO:0005737">
    <property type="term" value="C:cytoplasm"/>
    <property type="evidence" value="ECO:0007669"/>
    <property type="project" value="TreeGrafter"/>
</dbReference>
<dbReference type="GO" id="GO:0004674">
    <property type="term" value="F:protein serine/threonine kinase activity"/>
    <property type="evidence" value="ECO:0007669"/>
    <property type="project" value="TreeGrafter"/>
</dbReference>
<feature type="transmembrane region" description="Helical" evidence="2">
    <location>
        <begin position="28"/>
        <end position="49"/>
    </location>
</feature>